<dbReference type="CDD" id="cd05936">
    <property type="entry name" value="FC-FACS_FadD_like"/>
    <property type="match status" value="1"/>
</dbReference>
<evidence type="ECO:0000256" key="1">
    <source>
        <dbReference type="ARBA" id="ARBA00001946"/>
    </source>
</evidence>
<dbReference type="GO" id="GO:0016020">
    <property type="term" value="C:membrane"/>
    <property type="evidence" value="ECO:0007669"/>
    <property type="project" value="UniProtKB-SubCell"/>
</dbReference>
<keyword evidence="7" id="KW-0276">Fatty acid metabolism</keyword>
<evidence type="ECO:0000256" key="9">
    <source>
        <dbReference type="ARBA" id="ARBA00022842"/>
    </source>
</evidence>
<dbReference type="PANTHER" id="PTHR43767:SF8">
    <property type="entry name" value="LONG-CHAIN-FATTY-ACID--COA LIGASE"/>
    <property type="match status" value="1"/>
</dbReference>
<dbReference type="Gene3D" id="3.30.300.30">
    <property type="match status" value="1"/>
</dbReference>
<dbReference type="Pfam" id="PF13193">
    <property type="entry name" value="AMP-binding_C"/>
    <property type="match status" value="1"/>
</dbReference>
<dbReference type="PROSITE" id="PS00455">
    <property type="entry name" value="AMP_BINDING"/>
    <property type="match status" value="1"/>
</dbReference>
<comment type="cofactor">
    <cofactor evidence="1">
        <name>Mg(2+)</name>
        <dbReference type="ChEBI" id="CHEBI:18420"/>
    </cofactor>
</comment>
<dbReference type="SUPFAM" id="SSF56801">
    <property type="entry name" value="Acetyl-CoA synthetase-like"/>
    <property type="match status" value="1"/>
</dbReference>
<comment type="caution">
    <text evidence="17">The sequence shown here is derived from an EMBL/GenBank/DDBJ whole genome shotgun (WGS) entry which is preliminary data.</text>
</comment>
<dbReference type="GO" id="GO:0004467">
    <property type="term" value="F:long-chain fatty acid-CoA ligase activity"/>
    <property type="evidence" value="ECO:0007669"/>
    <property type="project" value="UniProtKB-EC"/>
</dbReference>
<evidence type="ECO:0000256" key="10">
    <source>
        <dbReference type="ARBA" id="ARBA00023098"/>
    </source>
</evidence>
<dbReference type="FunFam" id="3.40.50.12780:FF:000003">
    <property type="entry name" value="Long-chain-fatty-acid--CoA ligase FadD"/>
    <property type="match status" value="1"/>
</dbReference>
<dbReference type="InterPro" id="IPR045851">
    <property type="entry name" value="AMP-bd_C_sf"/>
</dbReference>
<sequence length="557" mass="61391">MEKIWFAEYQKTGIPETVELPPENSSLIDIFERNFQKFGSRDAFIFMDKAMSFSELELASRKFATYLQSLGLAQGSRVAVMMPNVLQYPVVALGVFRAGLVLVNVNPLYTARELEHQLNDSGTEALVIIENFASVYQSIIGKTPVKHVIVASVGDMLGTLKGTLVNFVLRKVRKQIPDWNIPGHVKFNTAIAKVSPNNYKRPNITLSDTAVLQYTGGTTGVSKGAELTHRNLVANLMQADGIFQSKFGTGDASKDDRIFCALPLYHIFAFMVCALYGMYKGQANVLIPNPRDLPAVIKELAKYQPAFFPAVNTLFNALVNNEEFKQLDHSKLKMAMGGGMAVLPSTAAAWKKITGTNIIEGYGLSETSPIATANPPASEEFSGTIGIPLPLTDVAILDDDGNHLPQGEQGEISIRGPQVMKGYWHRPDETAKVMTADGFFRTGDIGIMDGRGYFKIVDRKKDMILVSGFNVYPSEIEEVIATHPKVLEVAAIGVPDEKSGEVPKLFVVKKDPSLTTEEVLAFAKENLTGYKRPRYVEFMDELPKSNVGKILRKDLRK</sequence>
<dbReference type="InterPro" id="IPR042099">
    <property type="entry name" value="ANL_N_sf"/>
</dbReference>
<proteinExistence type="inferred from homology"/>
<evidence type="ECO:0000256" key="8">
    <source>
        <dbReference type="ARBA" id="ARBA00022840"/>
    </source>
</evidence>
<keyword evidence="8" id="KW-0067">ATP-binding</keyword>
<dbReference type="InterPro" id="IPR050237">
    <property type="entry name" value="ATP-dep_AMP-bd_enzyme"/>
</dbReference>
<dbReference type="EMBL" id="NEGB01000001">
    <property type="protein sequence ID" value="OTG67263.1"/>
    <property type="molecule type" value="Genomic_DNA"/>
</dbReference>
<reference evidence="17 18" key="1">
    <citation type="submission" date="2017-04" db="EMBL/GenBank/DDBJ databases">
        <title>High diversity of culturable Acinetobacter species in natural soil and water ecosystems.</title>
        <authorList>
            <person name="Nemec A."/>
            <person name="Radolfova-Krizova L."/>
        </authorList>
    </citation>
    <scope>NUCLEOTIDE SEQUENCE [LARGE SCALE GENOMIC DNA]</scope>
    <source>
        <strain evidence="17 18">ANC 4999</strain>
    </source>
</reference>
<evidence type="ECO:0000256" key="5">
    <source>
        <dbReference type="ARBA" id="ARBA00022598"/>
    </source>
</evidence>
<evidence type="ECO:0000256" key="6">
    <source>
        <dbReference type="ARBA" id="ARBA00022741"/>
    </source>
</evidence>
<evidence type="ECO:0000259" key="16">
    <source>
        <dbReference type="Pfam" id="PF13193"/>
    </source>
</evidence>
<evidence type="ECO:0000256" key="7">
    <source>
        <dbReference type="ARBA" id="ARBA00022832"/>
    </source>
</evidence>
<evidence type="ECO:0000256" key="2">
    <source>
        <dbReference type="ARBA" id="ARBA00004170"/>
    </source>
</evidence>
<keyword evidence="11" id="KW-0472">Membrane</keyword>
<comment type="similarity">
    <text evidence="4">Belongs to the ATP-dependent AMP-binding enzyme family.</text>
</comment>
<dbReference type="Pfam" id="PF00501">
    <property type="entry name" value="AMP-binding"/>
    <property type="match status" value="1"/>
</dbReference>
<dbReference type="Gene3D" id="3.40.50.12780">
    <property type="entry name" value="N-terminal domain of ligase-like"/>
    <property type="match status" value="1"/>
</dbReference>
<keyword evidence="18" id="KW-1185">Reference proteome</keyword>
<evidence type="ECO:0000313" key="17">
    <source>
        <dbReference type="EMBL" id="OTG67263.1"/>
    </source>
</evidence>
<accession>A0A1Y3CN06</accession>
<evidence type="ECO:0000256" key="12">
    <source>
        <dbReference type="ARBA" id="ARBA00026121"/>
    </source>
</evidence>
<evidence type="ECO:0000259" key="15">
    <source>
        <dbReference type="Pfam" id="PF00501"/>
    </source>
</evidence>
<evidence type="ECO:0000313" key="18">
    <source>
        <dbReference type="Proteomes" id="UP000242765"/>
    </source>
</evidence>
<evidence type="ECO:0000256" key="11">
    <source>
        <dbReference type="ARBA" id="ARBA00023136"/>
    </source>
</evidence>
<keyword evidence="9" id="KW-0460">Magnesium</keyword>
<keyword evidence="6" id="KW-0547">Nucleotide-binding</keyword>
<dbReference type="GO" id="GO:0005524">
    <property type="term" value="F:ATP binding"/>
    <property type="evidence" value="ECO:0007669"/>
    <property type="project" value="UniProtKB-KW"/>
</dbReference>
<keyword evidence="5 17" id="KW-0436">Ligase</keyword>
<evidence type="ECO:0000256" key="3">
    <source>
        <dbReference type="ARBA" id="ARBA00005005"/>
    </source>
</evidence>
<comment type="pathway">
    <text evidence="3">Lipid metabolism; fatty acid beta-oxidation.</text>
</comment>
<evidence type="ECO:0000256" key="13">
    <source>
        <dbReference type="ARBA" id="ARBA00039545"/>
    </source>
</evidence>
<dbReference type="PANTHER" id="PTHR43767">
    <property type="entry name" value="LONG-CHAIN-FATTY-ACID--COA LIGASE"/>
    <property type="match status" value="1"/>
</dbReference>
<evidence type="ECO:0000256" key="4">
    <source>
        <dbReference type="ARBA" id="ARBA00006432"/>
    </source>
</evidence>
<feature type="domain" description="AMP-binding enzyme C-terminal" evidence="16">
    <location>
        <begin position="475"/>
        <end position="549"/>
    </location>
</feature>
<dbReference type="RefSeq" id="WP_086202121.1">
    <property type="nucleotide sequence ID" value="NZ_NEGB01000001.1"/>
</dbReference>
<comment type="subcellular location">
    <subcellularLocation>
        <location evidence="2">Membrane</location>
        <topology evidence="2">Peripheral membrane protein</topology>
    </subcellularLocation>
</comment>
<dbReference type="Proteomes" id="UP000242765">
    <property type="component" value="Unassembled WGS sequence"/>
</dbReference>
<protein>
    <recommendedName>
        <fullName evidence="13">Long-chain-fatty-acid--CoA ligase</fullName>
        <ecNumber evidence="12">6.2.1.3</ecNumber>
    </recommendedName>
    <alternativeName>
        <fullName evidence="14">Long-chain acyl-CoA synthetase</fullName>
    </alternativeName>
</protein>
<dbReference type="InterPro" id="IPR000873">
    <property type="entry name" value="AMP-dep_synth/lig_dom"/>
</dbReference>
<dbReference type="InterPro" id="IPR025110">
    <property type="entry name" value="AMP-bd_C"/>
</dbReference>
<dbReference type="AlphaFoldDB" id="A0A1Y3CN06"/>
<gene>
    <name evidence="17" type="ORF">B9T28_01105</name>
</gene>
<organism evidence="17 18">
    <name type="scientific">Acinetobacter silvestris</name>
    <dbReference type="NCBI Taxonomy" id="1977882"/>
    <lineage>
        <taxon>Bacteria</taxon>
        <taxon>Pseudomonadati</taxon>
        <taxon>Pseudomonadota</taxon>
        <taxon>Gammaproteobacteria</taxon>
        <taxon>Moraxellales</taxon>
        <taxon>Moraxellaceae</taxon>
        <taxon>Acinetobacter</taxon>
    </lineage>
</organism>
<dbReference type="EC" id="6.2.1.3" evidence="12"/>
<keyword evidence="10" id="KW-0443">Lipid metabolism</keyword>
<dbReference type="OrthoDB" id="9803968at2"/>
<dbReference type="STRING" id="1977882.B9T28_01105"/>
<dbReference type="InterPro" id="IPR020845">
    <property type="entry name" value="AMP-binding_CS"/>
</dbReference>
<feature type="domain" description="AMP-dependent synthetase/ligase" evidence="15">
    <location>
        <begin position="31"/>
        <end position="424"/>
    </location>
</feature>
<name>A0A1Y3CN06_9GAMM</name>
<evidence type="ECO:0000256" key="14">
    <source>
        <dbReference type="ARBA" id="ARBA00042773"/>
    </source>
</evidence>
<dbReference type="FunFam" id="3.30.300.30:FF:000006">
    <property type="entry name" value="Long-chain-fatty-acid--CoA ligase FadD"/>
    <property type="match status" value="1"/>
</dbReference>